<sequence length="80" mass="9276">MTTTETRPLHVIAEDIRRTWPKMYFGAQPYWQAMRDLSSINDSYGCDSAKSIVLYFLSNASTWRGEDARRIKAELKAMVK</sequence>
<reference evidence="1 2" key="1">
    <citation type="submission" date="2018-12" db="EMBL/GenBank/DDBJ databases">
        <authorList>
            <person name="Stoner T.H."/>
            <person name="Garlena R.A."/>
            <person name="Russell D.A."/>
            <person name="Pope W.H."/>
            <person name="Jacobs-Sera D."/>
            <person name="Hatfull G.F."/>
        </authorList>
    </citation>
    <scope>NUCLEOTIDE SEQUENCE [LARGE SCALE GENOMIC DNA]</scope>
</reference>
<dbReference type="KEGG" id="vg:64948129"/>
<organism evidence="1 2">
    <name type="scientific">Mycobacterium phage IronMan</name>
    <dbReference type="NCBI Taxonomy" id="2499042"/>
    <lineage>
        <taxon>Viruses</taxon>
        <taxon>Duplodnaviria</taxon>
        <taxon>Heunggongvirae</taxon>
        <taxon>Uroviricota</taxon>
        <taxon>Caudoviricetes</taxon>
        <taxon>Pukovnikvirus</taxon>
        <taxon>Pukovnikvirus ironman</taxon>
    </lineage>
</organism>
<accession>A0A3S9UDG6</accession>
<proteinExistence type="predicted"/>
<protein>
    <submittedName>
        <fullName evidence="1">Uncharacterized protein</fullName>
    </submittedName>
</protein>
<keyword evidence="2" id="KW-1185">Reference proteome</keyword>
<dbReference type="GeneID" id="64948129"/>
<dbReference type="RefSeq" id="YP_010064271.1">
    <property type="nucleotide sequence ID" value="NC_054814.1"/>
</dbReference>
<gene>
    <name evidence="1" type="primary">88</name>
    <name evidence="1" type="ORF">PBI_IRONMAN_88</name>
</gene>
<dbReference type="Proteomes" id="UP000287856">
    <property type="component" value="Segment"/>
</dbReference>
<name>A0A3S9UDG6_9CAUD</name>
<evidence type="ECO:0000313" key="1">
    <source>
        <dbReference type="EMBL" id="AZS08288.1"/>
    </source>
</evidence>
<dbReference type="EMBL" id="MK279857">
    <property type="protein sequence ID" value="AZS08288.1"/>
    <property type="molecule type" value="Genomic_DNA"/>
</dbReference>
<evidence type="ECO:0000313" key="2">
    <source>
        <dbReference type="Proteomes" id="UP000287856"/>
    </source>
</evidence>